<evidence type="ECO:0000256" key="1">
    <source>
        <dbReference type="ARBA" id="ARBA00010873"/>
    </source>
</evidence>
<comment type="caution">
    <text evidence="8">The sequence shown here is derived from an EMBL/GenBank/DDBJ whole genome shotgun (WGS) entry which is preliminary data.</text>
</comment>
<evidence type="ECO:0000256" key="3">
    <source>
        <dbReference type="SAM" id="MobiDB-lite"/>
    </source>
</evidence>
<dbReference type="AlphaFoldDB" id="A0A415HQ84"/>
<keyword evidence="2" id="KW-0184">Conjugation</keyword>
<evidence type="ECO:0000313" key="12">
    <source>
        <dbReference type="Proteomes" id="UP000285839"/>
    </source>
</evidence>
<dbReference type="Proteomes" id="UP000265808">
    <property type="component" value="Unassembled WGS sequence"/>
</dbReference>
<name>A0A415HQ84_9FIRM</name>
<feature type="region of interest" description="Disordered" evidence="3">
    <location>
        <begin position="530"/>
        <end position="567"/>
    </location>
</feature>
<dbReference type="Proteomes" id="UP000283928">
    <property type="component" value="Unassembled WGS sequence"/>
</dbReference>
<evidence type="ECO:0000313" key="10">
    <source>
        <dbReference type="Proteomes" id="UP000283928"/>
    </source>
</evidence>
<accession>A0A415HQ84</accession>
<evidence type="ECO:0000313" key="8">
    <source>
        <dbReference type="EMBL" id="RHK95813.1"/>
    </source>
</evidence>
<dbReference type="Proteomes" id="UP000285839">
    <property type="component" value="Unassembled WGS sequence"/>
</dbReference>
<evidence type="ECO:0000313" key="5">
    <source>
        <dbReference type="EMBL" id="RGR44856.1"/>
    </source>
</evidence>
<evidence type="ECO:0000256" key="2">
    <source>
        <dbReference type="ARBA" id="ARBA00022971"/>
    </source>
</evidence>
<evidence type="ECO:0000313" key="6">
    <source>
        <dbReference type="EMBL" id="RHC08539.1"/>
    </source>
</evidence>
<dbReference type="InterPro" id="IPR005053">
    <property type="entry name" value="MobA_MobL"/>
</dbReference>
<dbReference type="Gene3D" id="3.30.930.30">
    <property type="match status" value="1"/>
</dbReference>
<evidence type="ECO:0000313" key="9">
    <source>
        <dbReference type="Proteomes" id="UP000265808"/>
    </source>
</evidence>
<gene>
    <name evidence="8" type="ORF">DW040_08335</name>
    <name evidence="7" type="ORF">DW723_15535</name>
    <name evidence="6" type="ORF">DW859_06605</name>
    <name evidence="5" type="ORF">DWY46_17965</name>
</gene>
<dbReference type="EMBL" id="QRUH01000024">
    <property type="protein sequence ID" value="RGR44856.1"/>
    <property type="molecule type" value="Genomic_DNA"/>
</dbReference>
<evidence type="ECO:0000313" key="11">
    <source>
        <dbReference type="Proteomes" id="UP000284267"/>
    </source>
</evidence>
<proteinExistence type="inferred from homology"/>
<dbReference type="OrthoDB" id="1826980at2"/>
<evidence type="ECO:0000259" key="4">
    <source>
        <dbReference type="Pfam" id="PF03389"/>
    </source>
</evidence>
<feature type="compositionally biased region" description="Basic and acidic residues" evidence="3">
    <location>
        <begin position="530"/>
        <end position="558"/>
    </location>
</feature>
<protein>
    <recommendedName>
        <fullName evidence="4">MobA/MobL protein domain-containing protein</fullName>
    </recommendedName>
</protein>
<dbReference type="EMBL" id="QSHL01000003">
    <property type="protein sequence ID" value="RHC08539.1"/>
    <property type="molecule type" value="Genomic_DNA"/>
</dbReference>
<sequence>MSMRTKYASTRFSIVKRSKGQSAVDAASYISRSVLVSEYDGKTYRPKYHEDLVHCEINLPEYAPEEWLDRAVLWNSVELNEKQKNAQLCRTLKAALPNDWSYELAEETVRDYVQRNFVSKGMCADWAIHDSVNQNGIHNLHFHLMLTLRPVEENGKWGAKQRKEYILDKDGNKIRNKSGRGFKSRAVDVNDWNEKGNSRKWRKDLTDTINVVNDRIGLPEYWEHRSFKELGLEQEPTRHLGPIASALERKGIRTEKGDANRAIMEHNQTLQRARMFYDIAWNSVKNLEKWEQEKAAEAAKNAAEKKAGKMAGDIPAAQEGEAEQTAVGSIQKETSGTKEVSVFAAMKNEVLEMLECILAAFGRLHLPLIQAPNLKKVSNRAALMDIENVRRFVEEKGIDSFEALETFAVQQEASKKEAEEICNRDGREIRRLKELSEAYAAYAPYIPIRNEYLQKKGIAQAVYHSQHKKELETAKELRIPVYELLREGEKFTPKKWEAQIKELTQEYEKQSRRYGRSTVNLAYVELLRHNRKIDEREQKNKDQSQSRQHEKMDRGQEQKKKRQEMGL</sequence>
<dbReference type="Pfam" id="PF03389">
    <property type="entry name" value="MobA_MobL"/>
    <property type="match status" value="1"/>
</dbReference>
<feature type="domain" description="MobA/MobL protein" evidence="4">
    <location>
        <begin position="21"/>
        <end position="250"/>
    </location>
</feature>
<dbReference type="EMBL" id="QROE01000003">
    <property type="protein sequence ID" value="RHK95813.1"/>
    <property type="molecule type" value="Genomic_DNA"/>
</dbReference>
<organism evidence="8 11">
    <name type="scientific">Blautia obeum</name>
    <dbReference type="NCBI Taxonomy" id="40520"/>
    <lineage>
        <taxon>Bacteria</taxon>
        <taxon>Bacillati</taxon>
        <taxon>Bacillota</taxon>
        <taxon>Clostridia</taxon>
        <taxon>Lachnospirales</taxon>
        <taxon>Lachnospiraceae</taxon>
        <taxon>Blautia</taxon>
    </lineage>
</organism>
<evidence type="ECO:0000313" key="7">
    <source>
        <dbReference type="EMBL" id="RHE70107.1"/>
    </source>
</evidence>
<comment type="similarity">
    <text evidence="1">Belongs to the MobA/MobL family.</text>
</comment>
<reference evidence="9 10" key="1">
    <citation type="submission" date="2018-08" db="EMBL/GenBank/DDBJ databases">
        <title>A genome reference for cultivated species of the human gut microbiota.</title>
        <authorList>
            <person name="Zou Y."/>
            <person name="Xue W."/>
            <person name="Luo G."/>
        </authorList>
    </citation>
    <scope>NUCLEOTIDE SEQUENCE [LARGE SCALE GENOMIC DNA]</scope>
    <source>
        <strain evidence="5 12">AF25-21</strain>
        <strain evidence="8 11">AF39-4</strain>
        <strain evidence="7 10">AM27-32LB</strain>
        <strain evidence="6 9">AM37-4AC</strain>
    </source>
</reference>
<dbReference type="EMBL" id="QSKO01000033">
    <property type="protein sequence ID" value="RHE70107.1"/>
    <property type="molecule type" value="Genomic_DNA"/>
</dbReference>
<dbReference type="Proteomes" id="UP000284267">
    <property type="component" value="Unassembled WGS sequence"/>
</dbReference>